<dbReference type="PANTHER" id="PTHR22929:SF0">
    <property type="entry name" value="TRANSCRIPTION FACTOR TFIIIB COMPONENT B'' HOMOLOG"/>
    <property type="match status" value="1"/>
</dbReference>
<dbReference type="GO" id="GO:0000126">
    <property type="term" value="C:transcription factor TFIIIB complex"/>
    <property type="evidence" value="ECO:0007669"/>
    <property type="project" value="TreeGrafter"/>
</dbReference>
<dbReference type="GO" id="GO:0005634">
    <property type="term" value="C:nucleus"/>
    <property type="evidence" value="ECO:0007669"/>
    <property type="project" value="UniProtKB-SubCell"/>
</dbReference>
<dbReference type="GO" id="GO:0070898">
    <property type="term" value="P:RNA polymerase III preinitiation complex assembly"/>
    <property type="evidence" value="ECO:0007669"/>
    <property type="project" value="TreeGrafter"/>
</dbReference>
<dbReference type="SUPFAM" id="SSF46689">
    <property type="entry name" value="Homeodomain-like"/>
    <property type="match status" value="1"/>
</dbReference>
<feature type="compositionally biased region" description="Basic and acidic residues" evidence="3">
    <location>
        <begin position="309"/>
        <end position="319"/>
    </location>
</feature>
<evidence type="ECO:0000313" key="6">
    <source>
        <dbReference type="Proteomes" id="UP001168821"/>
    </source>
</evidence>
<feature type="region of interest" description="Disordered" evidence="3">
    <location>
        <begin position="1"/>
        <end position="110"/>
    </location>
</feature>
<protein>
    <recommendedName>
        <fullName evidence="4">SANT domain-containing protein</fullName>
    </recommendedName>
</protein>
<name>A0AA38MT48_9CUCU</name>
<accession>A0AA38MT48</accession>
<dbReference type="AlphaFoldDB" id="A0AA38MT48"/>
<dbReference type="CDD" id="cd00167">
    <property type="entry name" value="SANT"/>
    <property type="match status" value="1"/>
</dbReference>
<dbReference type="PANTHER" id="PTHR22929">
    <property type="entry name" value="RNA POLYMERASE III TRANSCRIPTION INITIATION FACTOR B"/>
    <property type="match status" value="1"/>
</dbReference>
<feature type="compositionally biased region" description="Basic and acidic residues" evidence="3">
    <location>
        <begin position="49"/>
        <end position="91"/>
    </location>
</feature>
<evidence type="ECO:0000313" key="5">
    <source>
        <dbReference type="EMBL" id="KAJ3666248.1"/>
    </source>
</evidence>
<organism evidence="5 6">
    <name type="scientific">Zophobas morio</name>
    <dbReference type="NCBI Taxonomy" id="2755281"/>
    <lineage>
        <taxon>Eukaryota</taxon>
        <taxon>Metazoa</taxon>
        <taxon>Ecdysozoa</taxon>
        <taxon>Arthropoda</taxon>
        <taxon>Hexapoda</taxon>
        <taxon>Insecta</taxon>
        <taxon>Pterygota</taxon>
        <taxon>Neoptera</taxon>
        <taxon>Endopterygota</taxon>
        <taxon>Coleoptera</taxon>
        <taxon>Polyphaga</taxon>
        <taxon>Cucujiformia</taxon>
        <taxon>Tenebrionidae</taxon>
        <taxon>Zophobas</taxon>
    </lineage>
</organism>
<reference evidence="5" key="1">
    <citation type="journal article" date="2023" name="G3 (Bethesda)">
        <title>Whole genome assemblies of Zophobas morio and Tenebrio molitor.</title>
        <authorList>
            <person name="Kaur S."/>
            <person name="Stinson S.A."/>
            <person name="diCenzo G.C."/>
        </authorList>
    </citation>
    <scope>NUCLEOTIDE SEQUENCE</scope>
    <source>
        <strain evidence="5">QUZm001</strain>
    </source>
</reference>
<dbReference type="GO" id="GO:0001156">
    <property type="term" value="F:TFIIIC-class transcription factor complex binding"/>
    <property type="evidence" value="ECO:0007669"/>
    <property type="project" value="TreeGrafter"/>
</dbReference>
<feature type="region of interest" description="Disordered" evidence="3">
    <location>
        <begin position="393"/>
        <end position="450"/>
    </location>
</feature>
<dbReference type="Proteomes" id="UP001168821">
    <property type="component" value="Unassembled WGS sequence"/>
</dbReference>
<dbReference type="PROSITE" id="PS51293">
    <property type="entry name" value="SANT"/>
    <property type="match status" value="1"/>
</dbReference>
<evidence type="ECO:0000256" key="1">
    <source>
        <dbReference type="ARBA" id="ARBA00004123"/>
    </source>
</evidence>
<comment type="subcellular location">
    <subcellularLocation>
        <location evidence="1">Nucleus</location>
    </subcellularLocation>
</comment>
<comment type="caution">
    <text evidence="5">The sequence shown here is derived from an EMBL/GenBank/DDBJ whole genome shotgun (WGS) entry which is preliminary data.</text>
</comment>
<feature type="domain" description="SANT" evidence="4">
    <location>
        <begin position="496"/>
        <end position="544"/>
    </location>
</feature>
<keyword evidence="2" id="KW-0175">Coiled coil</keyword>
<dbReference type="InterPro" id="IPR039467">
    <property type="entry name" value="TFIIIB_B''_Myb"/>
</dbReference>
<dbReference type="Pfam" id="PF15963">
    <property type="entry name" value="Myb_DNA-bind_7"/>
    <property type="match status" value="1"/>
</dbReference>
<evidence type="ECO:0000256" key="2">
    <source>
        <dbReference type="SAM" id="Coils"/>
    </source>
</evidence>
<evidence type="ECO:0000259" key="4">
    <source>
        <dbReference type="PROSITE" id="PS51293"/>
    </source>
</evidence>
<evidence type="ECO:0000256" key="3">
    <source>
        <dbReference type="SAM" id="MobiDB-lite"/>
    </source>
</evidence>
<dbReference type="InterPro" id="IPR009057">
    <property type="entry name" value="Homeodomain-like_sf"/>
</dbReference>
<dbReference type="InterPro" id="IPR017884">
    <property type="entry name" value="SANT_dom"/>
</dbReference>
<sequence>MASRRTRIKGIANIPQRRKTINNPSNTEENTKLSPDFGHTNDEDPNLNRQHEIVGDKQSEECPADGKELQNELDKNEEVEKTNENSNEKGVETPTTPIISPPTNSPPEMLKEKKLESPDLNSVTRFSENYNDPIKIVSENTPEIVENTQNTKFETKPAVPVRRKFIKPAISVNAINRKTKESEEAKSITNNNPVNVRSGKVVILNEIITCPNQNQHVVIKSDHQVVGNGVYESQNHLLKPPEVTSVRPPNLIERDIKRLVPSSPQLLSPDIEYPIPPPSPNKINRSRIKAVPRLGQRNTSFSASESEDESRRNYRHRNDSVCSSTSVQDTNSIPECFSPQKPKEFNSVIQRKCRRTEQSRKLAEARRDFYLKFGNKKPDRQKLTMIDLIFYNPVTNPMSNENKSKRKNSEAESENGIQEATIEEESVDDPGKTGSDEENEMPAPQIKIGPQGELVLDEKSLLIENKAVQKSREEIEKSQVVNGDFETGYGVYKRAKRSKDWSKQETLKFYKALNTLGTDFTLMCELFPRRSRRELKMKFKKEERINKALVDKAIMQPCGFDFHDFKHEVDMEEKELQELEKQKEREKIMKQEAKKRKTALPPKDQPPEKIARVEKPKVKKKRALDIMNVLEDDSDADESEVESVEDDRTEDLLLETIQKPTRSGRVPKRLERYKAPEPENRSLKTKPGSLLVVASTGPNGPVYKVCMVTEENSRQQIGHDMNSLEKALECKEHGITNLFTLSATTTELEQNVTIPAEENNITIPAEENVVLAEENDITIPVGEETCTPK</sequence>
<feature type="compositionally biased region" description="Polar residues" evidence="3">
    <location>
        <begin position="320"/>
        <end position="333"/>
    </location>
</feature>
<dbReference type="EMBL" id="JALNTZ010000001">
    <property type="protein sequence ID" value="KAJ3666248.1"/>
    <property type="molecule type" value="Genomic_DNA"/>
</dbReference>
<dbReference type="SMART" id="SM00717">
    <property type="entry name" value="SANT"/>
    <property type="match status" value="1"/>
</dbReference>
<feature type="coiled-coil region" evidence="2">
    <location>
        <begin position="562"/>
        <end position="596"/>
    </location>
</feature>
<dbReference type="InterPro" id="IPR001005">
    <property type="entry name" value="SANT/Myb"/>
</dbReference>
<feature type="region of interest" description="Disordered" evidence="3">
    <location>
        <begin position="267"/>
        <end position="341"/>
    </location>
</feature>
<keyword evidence="6" id="KW-1185">Reference proteome</keyword>
<proteinExistence type="predicted"/>
<gene>
    <name evidence="5" type="ORF">Zmor_001701</name>
</gene>